<dbReference type="InterPro" id="IPR005321">
    <property type="entry name" value="Peptidase_S58_DmpA"/>
</dbReference>
<feature type="compositionally biased region" description="Basic and acidic residues" evidence="2">
    <location>
        <begin position="453"/>
        <end position="469"/>
    </location>
</feature>
<keyword evidence="5" id="KW-0645">Protease</keyword>
<keyword evidence="3" id="KW-0472">Membrane</keyword>
<dbReference type="Pfam" id="PF02517">
    <property type="entry name" value="Rce1-like"/>
    <property type="match status" value="1"/>
</dbReference>
<feature type="transmembrane region" description="Helical" evidence="3">
    <location>
        <begin position="109"/>
        <end position="126"/>
    </location>
</feature>
<dbReference type="InterPro" id="IPR003675">
    <property type="entry name" value="Rce1/LyrA-like_dom"/>
</dbReference>
<dbReference type="Gene3D" id="3.60.70.12">
    <property type="entry name" value="L-amino peptidase D-ALA esterase/amidase"/>
    <property type="match status" value="1"/>
</dbReference>
<proteinExistence type="inferred from homology"/>
<feature type="region of interest" description="Disordered" evidence="2">
    <location>
        <begin position="452"/>
        <end position="510"/>
    </location>
</feature>
<reference evidence="5 6" key="1">
    <citation type="submission" date="2021-03" db="EMBL/GenBank/DDBJ databases">
        <title>Genomic Encyclopedia of Type Strains, Phase IV (KMG-IV): sequencing the most valuable type-strain genomes for metagenomic binning, comparative biology and taxonomic classification.</title>
        <authorList>
            <person name="Goeker M."/>
        </authorList>
    </citation>
    <scope>NUCLEOTIDE SEQUENCE [LARGE SCALE GENOMIC DNA]</scope>
    <source>
        <strain evidence="5 6">DSM 27138</strain>
    </source>
</reference>
<feature type="transmembrane region" description="Helical" evidence="3">
    <location>
        <begin position="138"/>
        <end position="155"/>
    </location>
</feature>
<feature type="domain" description="CAAX prenyl protease 2/Lysostaphin resistance protein A-like" evidence="4">
    <location>
        <begin position="92"/>
        <end position="173"/>
    </location>
</feature>
<dbReference type="GO" id="GO:0004177">
    <property type="term" value="F:aminopeptidase activity"/>
    <property type="evidence" value="ECO:0007669"/>
    <property type="project" value="UniProtKB-KW"/>
</dbReference>
<dbReference type="SUPFAM" id="SSF56266">
    <property type="entry name" value="DmpA/ArgJ-like"/>
    <property type="match status" value="1"/>
</dbReference>
<name>A0ABS4JQB5_9FIRM</name>
<evidence type="ECO:0000259" key="4">
    <source>
        <dbReference type="Pfam" id="PF02517"/>
    </source>
</evidence>
<evidence type="ECO:0000313" key="6">
    <source>
        <dbReference type="Proteomes" id="UP001519289"/>
    </source>
</evidence>
<keyword evidence="3" id="KW-0812">Transmembrane</keyword>
<dbReference type="RefSeq" id="WP_209465206.1">
    <property type="nucleotide sequence ID" value="NZ_JAGGLG010000002.1"/>
</dbReference>
<keyword evidence="6" id="KW-1185">Reference proteome</keyword>
<protein>
    <submittedName>
        <fullName evidence="5">D-aminopeptidase</fullName>
        <ecNumber evidence="5">3.4.11.19</ecNumber>
    </submittedName>
</protein>
<evidence type="ECO:0000256" key="1">
    <source>
        <dbReference type="ARBA" id="ARBA00007068"/>
    </source>
</evidence>
<feature type="compositionally biased region" description="Low complexity" evidence="2">
    <location>
        <begin position="470"/>
        <end position="485"/>
    </location>
</feature>
<dbReference type="PANTHER" id="PTHR36512:SF3">
    <property type="entry name" value="BLR5678 PROTEIN"/>
    <property type="match status" value="1"/>
</dbReference>
<sequence>MKARWRLLLLAGILAPAAMGAAGLVLARLATGRVPDLLHVPSRQVLLVGLAAAGASLGLVGLASRLSKRLEEALRQTGTRAGEEALRAAGYPVMLVLVVTSALGEELLFRGGLQPLVGLLPAAFLFGFSHGGWQRENWAYVVVAALSGSIFGAAYALTGDLWAPAIGHSIHNVLSTLLLGRRVEVEWRGRWPVIRLVPEQPEAEEQPAREEVSGLAFPSPYPPRPTARALGLVTGRLPTGPNNDICDVAGVRVGHATRVEGEGPLQPGQGPVRTGVTAVLPHGGNLFQHKVPAGLFVLNGFGKATGLAQVAELGTLETPILLTNTLSAFRAADELVSYMIERNPEIGISTSTINPVVGECNDGYLNDIQGRHVTAEMVRAALDGAAGGPVQQGAVGAGTGMVCFGFKGGVGSASRRVDRYLLGALVLANFGRRADLLIHGVPVGQLLEEEAREAERAARPDEPAARPEEQASAPDAATAPAAQSDELQPEARPSEAGKPPGADEPPPGSVMIILATDAPLDARQLTRLAKRGALGLARTGGSASGGSGDFVLAFSTANRVYHKSNYPLQAATLLRDDSGVMDDLFRAAVEAVEEAVLNALFTAQTVVGRDGHVAPALPVEKVMAWISRPDH</sequence>
<evidence type="ECO:0000256" key="3">
    <source>
        <dbReference type="SAM" id="Phobius"/>
    </source>
</evidence>
<dbReference type="EMBL" id="JAGGLG010000002">
    <property type="protein sequence ID" value="MBP2017056.1"/>
    <property type="molecule type" value="Genomic_DNA"/>
</dbReference>
<dbReference type="Pfam" id="PF03576">
    <property type="entry name" value="Peptidase_S58"/>
    <property type="match status" value="1"/>
</dbReference>
<feature type="transmembrane region" description="Helical" evidence="3">
    <location>
        <begin position="43"/>
        <end position="64"/>
    </location>
</feature>
<dbReference type="Proteomes" id="UP001519289">
    <property type="component" value="Unassembled WGS sequence"/>
</dbReference>
<dbReference type="InterPro" id="IPR016117">
    <property type="entry name" value="ArgJ-like_dom_sf"/>
</dbReference>
<keyword evidence="3" id="KW-1133">Transmembrane helix</keyword>
<evidence type="ECO:0000313" key="5">
    <source>
        <dbReference type="EMBL" id="MBP2017056.1"/>
    </source>
</evidence>
<gene>
    <name evidence="5" type="ORF">J2Z79_000430</name>
</gene>
<dbReference type="CDD" id="cd02253">
    <property type="entry name" value="DmpA"/>
    <property type="match status" value="1"/>
</dbReference>
<feature type="transmembrane region" description="Helical" evidence="3">
    <location>
        <begin position="85"/>
        <end position="103"/>
    </location>
</feature>
<comment type="similarity">
    <text evidence="1">Belongs to the peptidase S58 family.</text>
</comment>
<accession>A0ABS4JQB5</accession>
<organism evidence="5 6">
    <name type="scientific">Symbiobacterium terraclitae</name>
    <dbReference type="NCBI Taxonomy" id="557451"/>
    <lineage>
        <taxon>Bacteria</taxon>
        <taxon>Bacillati</taxon>
        <taxon>Bacillota</taxon>
        <taxon>Clostridia</taxon>
        <taxon>Eubacteriales</taxon>
        <taxon>Symbiobacteriaceae</taxon>
        <taxon>Symbiobacterium</taxon>
    </lineage>
</organism>
<dbReference type="EC" id="3.4.11.19" evidence="5"/>
<keyword evidence="5" id="KW-0378">Hydrolase</keyword>
<comment type="caution">
    <text evidence="5">The sequence shown here is derived from an EMBL/GenBank/DDBJ whole genome shotgun (WGS) entry which is preliminary data.</text>
</comment>
<dbReference type="PANTHER" id="PTHR36512">
    <property type="entry name" value="D-AMINOPEPTIDASE"/>
    <property type="match status" value="1"/>
</dbReference>
<keyword evidence="5" id="KW-0031">Aminopeptidase</keyword>
<evidence type="ECO:0000256" key="2">
    <source>
        <dbReference type="SAM" id="MobiDB-lite"/>
    </source>
</evidence>